<evidence type="ECO:0000259" key="18">
    <source>
        <dbReference type="PROSITE" id="PS50887"/>
    </source>
</evidence>
<dbReference type="SUPFAM" id="SSF52738">
    <property type="entry name" value="Methylesterase CheB, C-terminal domain"/>
    <property type="match status" value="1"/>
</dbReference>
<dbReference type="Pfam" id="PF02518">
    <property type="entry name" value="HATPase_c"/>
    <property type="match status" value="1"/>
</dbReference>
<dbReference type="InterPro" id="IPR029063">
    <property type="entry name" value="SAM-dependent_MTases_sf"/>
</dbReference>
<dbReference type="InterPro" id="IPR000014">
    <property type="entry name" value="PAS"/>
</dbReference>
<dbReference type="InterPro" id="IPR029016">
    <property type="entry name" value="GAF-like_dom_sf"/>
</dbReference>
<dbReference type="RefSeq" id="WP_144870460.1">
    <property type="nucleotide sequence ID" value="NZ_LR213901.1"/>
</dbReference>
<evidence type="ECO:0000259" key="15">
    <source>
        <dbReference type="PROSITE" id="PS50122"/>
    </source>
</evidence>
<dbReference type="InterPro" id="IPR005467">
    <property type="entry name" value="His_kinase_dom"/>
</dbReference>
<keyword evidence="4 9" id="KW-0597">Phosphoprotein</keyword>
<dbReference type="InterPro" id="IPR022641">
    <property type="entry name" value="CheR_N"/>
</dbReference>
<dbReference type="InterPro" id="IPR000673">
    <property type="entry name" value="Sig_transdc_resp-reg_Me-estase"/>
</dbReference>
<feature type="domain" description="PAS" evidence="13">
    <location>
        <begin position="1011"/>
        <end position="1081"/>
    </location>
</feature>
<dbReference type="Pfam" id="PF13596">
    <property type="entry name" value="PAS_10"/>
    <property type="match status" value="1"/>
</dbReference>
<dbReference type="CDD" id="cd01948">
    <property type="entry name" value="EAL"/>
    <property type="match status" value="1"/>
</dbReference>
<dbReference type="PROSITE" id="PS50887">
    <property type="entry name" value="GGDEF"/>
    <property type="match status" value="1"/>
</dbReference>
<dbReference type="SUPFAM" id="SSF141868">
    <property type="entry name" value="EAL domain-like"/>
    <property type="match status" value="1"/>
</dbReference>
<dbReference type="PANTHER" id="PTHR44757">
    <property type="entry name" value="DIGUANYLATE CYCLASE DGCP"/>
    <property type="match status" value="1"/>
</dbReference>
<dbReference type="SMART" id="SM00448">
    <property type="entry name" value="REC"/>
    <property type="match status" value="1"/>
</dbReference>
<dbReference type="SUPFAM" id="SSF47757">
    <property type="entry name" value="Chemotaxis receptor methyltransferase CheR, N-terminal domain"/>
    <property type="match status" value="1"/>
</dbReference>
<dbReference type="SUPFAM" id="SSF55785">
    <property type="entry name" value="PYP-like sensor domain (PAS domain)"/>
    <property type="match status" value="2"/>
</dbReference>
<dbReference type="Pfam" id="PF01739">
    <property type="entry name" value="CheR"/>
    <property type="match status" value="1"/>
</dbReference>
<feature type="modified residue" description="4-aspartylphosphate" evidence="9">
    <location>
        <position position="1452"/>
    </location>
</feature>
<dbReference type="PROSITE" id="PS50110">
    <property type="entry name" value="RESPONSE_REGULATORY"/>
    <property type="match status" value="1"/>
</dbReference>
<dbReference type="GO" id="GO:0000155">
    <property type="term" value="F:phosphorelay sensor kinase activity"/>
    <property type="evidence" value="ECO:0007669"/>
    <property type="project" value="InterPro"/>
</dbReference>
<evidence type="ECO:0000259" key="12">
    <source>
        <dbReference type="PROSITE" id="PS50110"/>
    </source>
</evidence>
<dbReference type="SUPFAM" id="SSF47384">
    <property type="entry name" value="Homodimeric domain of signal transducing histidine kinase"/>
    <property type="match status" value="1"/>
</dbReference>
<dbReference type="PROSITE" id="PS50109">
    <property type="entry name" value="HIS_KIN"/>
    <property type="match status" value="1"/>
</dbReference>
<dbReference type="Gene3D" id="3.40.50.2300">
    <property type="match status" value="1"/>
</dbReference>
<keyword evidence="8 19" id="KW-0378">Hydrolase</keyword>
<evidence type="ECO:0000313" key="19">
    <source>
        <dbReference type="EMBL" id="VEP12505.1"/>
    </source>
</evidence>
<comment type="catalytic activity">
    <reaction evidence="1">
        <text>ATP + protein L-histidine = ADP + protein N-phospho-L-histidine.</text>
        <dbReference type="EC" id="2.7.13.3"/>
    </reaction>
</comment>
<dbReference type="PROSITE" id="PS50112">
    <property type="entry name" value="PAS"/>
    <property type="match status" value="2"/>
</dbReference>
<evidence type="ECO:0000256" key="6">
    <source>
        <dbReference type="ARBA" id="ARBA00022777"/>
    </source>
</evidence>
<dbReference type="GO" id="GO:0000156">
    <property type="term" value="F:phosphorelay response regulator activity"/>
    <property type="evidence" value="ECO:0007669"/>
    <property type="project" value="InterPro"/>
</dbReference>
<dbReference type="SMART" id="SM00091">
    <property type="entry name" value="PAS"/>
    <property type="match status" value="4"/>
</dbReference>
<dbReference type="Pfam" id="PF00563">
    <property type="entry name" value="EAL"/>
    <property type="match status" value="1"/>
</dbReference>
<feature type="domain" description="PAC" evidence="14">
    <location>
        <begin position="1085"/>
        <end position="1137"/>
    </location>
</feature>
<dbReference type="PANTHER" id="PTHR44757:SF4">
    <property type="entry name" value="DIGUANYLATE CYCLASE DGCE-RELATED"/>
    <property type="match status" value="1"/>
</dbReference>
<dbReference type="InterPro" id="IPR001610">
    <property type="entry name" value="PAC"/>
</dbReference>
<dbReference type="InterPro" id="IPR029787">
    <property type="entry name" value="Nucleotide_cyclase"/>
</dbReference>
<accession>A0A563VMJ4</accession>
<evidence type="ECO:0000256" key="5">
    <source>
        <dbReference type="ARBA" id="ARBA00022679"/>
    </source>
</evidence>
<dbReference type="InterPro" id="IPR043128">
    <property type="entry name" value="Rev_trsase/Diguanyl_cyclase"/>
</dbReference>
<dbReference type="InterPro" id="IPR001789">
    <property type="entry name" value="Sig_transdc_resp-reg_receiver"/>
</dbReference>
<keyword evidence="20" id="KW-1185">Reference proteome</keyword>
<gene>
    <name evidence="19" type="ORF">H1P_1500005</name>
</gene>
<keyword evidence="10" id="KW-0175">Coiled coil</keyword>
<dbReference type="GO" id="GO:0008757">
    <property type="term" value="F:S-adenosylmethionine-dependent methyltransferase activity"/>
    <property type="evidence" value="ECO:0007669"/>
    <property type="project" value="InterPro"/>
</dbReference>
<feature type="domain" description="EAL" evidence="17">
    <location>
        <begin position="1821"/>
        <end position="2070"/>
    </location>
</feature>
<evidence type="ECO:0000256" key="2">
    <source>
        <dbReference type="ARBA" id="ARBA00006402"/>
    </source>
</evidence>
<evidence type="ECO:0000259" key="11">
    <source>
        <dbReference type="PROSITE" id="PS50109"/>
    </source>
</evidence>
<dbReference type="InterPro" id="IPR003594">
    <property type="entry name" value="HATPase_dom"/>
</dbReference>
<dbReference type="Pfam" id="PF00072">
    <property type="entry name" value="Response_reg"/>
    <property type="match status" value="1"/>
</dbReference>
<evidence type="ECO:0000256" key="8">
    <source>
        <dbReference type="PROSITE-ProRule" id="PRU00050"/>
    </source>
</evidence>
<dbReference type="CDD" id="cd00082">
    <property type="entry name" value="HisKA"/>
    <property type="match status" value="1"/>
</dbReference>
<evidence type="ECO:0000313" key="20">
    <source>
        <dbReference type="Proteomes" id="UP000320055"/>
    </source>
</evidence>
<dbReference type="CDD" id="cd16922">
    <property type="entry name" value="HATPase_EvgS-ArcB-TorS-like"/>
    <property type="match status" value="1"/>
</dbReference>
<dbReference type="InterPro" id="IPR036097">
    <property type="entry name" value="HisK_dim/P_sf"/>
</dbReference>
<dbReference type="Pfam" id="PF00990">
    <property type="entry name" value="GGDEF"/>
    <property type="match status" value="1"/>
</dbReference>
<organism evidence="19 20">
    <name type="scientific">Hyella patelloides LEGE 07179</name>
    <dbReference type="NCBI Taxonomy" id="945734"/>
    <lineage>
        <taxon>Bacteria</taxon>
        <taxon>Bacillati</taxon>
        <taxon>Cyanobacteriota</taxon>
        <taxon>Cyanophyceae</taxon>
        <taxon>Pleurocapsales</taxon>
        <taxon>Hyellaceae</taxon>
        <taxon>Hyella</taxon>
    </lineage>
</organism>
<evidence type="ECO:0000259" key="14">
    <source>
        <dbReference type="PROSITE" id="PS50113"/>
    </source>
</evidence>
<dbReference type="OrthoDB" id="5389090at2"/>
<dbReference type="SMART" id="SM00387">
    <property type="entry name" value="HATPase_c"/>
    <property type="match status" value="1"/>
</dbReference>
<dbReference type="InterPro" id="IPR000780">
    <property type="entry name" value="CheR_MeTrfase"/>
</dbReference>
<dbReference type="CDD" id="cd01949">
    <property type="entry name" value="GGDEF"/>
    <property type="match status" value="1"/>
</dbReference>
<dbReference type="SUPFAM" id="SSF53335">
    <property type="entry name" value="S-adenosyl-L-methionine-dependent methyltransferases"/>
    <property type="match status" value="1"/>
</dbReference>
<feature type="active site" evidence="8">
    <location>
        <position position="31"/>
    </location>
</feature>
<dbReference type="CDD" id="cd16434">
    <property type="entry name" value="CheB-CheR_fusion"/>
    <property type="match status" value="1"/>
</dbReference>
<dbReference type="PROSITE" id="PS50122">
    <property type="entry name" value="CHEB"/>
    <property type="match status" value="1"/>
</dbReference>
<dbReference type="Gene3D" id="3.30.450.20">
    <property type="entry name" value="PAS domain"/>
    <property type="match status" value="3"/>
</dbReference>
<dbReference type="InterPro" id="IPR000700">
    <property type="entry name" value="PAS-assoc_C"/>
</dbReference>
<dbReference type="PROSITE" id="PS50113">
    <property type="entry name" value="PAC"/>
    <property type="match status" value="2"/>
</dbReference>
<dbReference type="Gene3D" id="3.30.450.40">
    <property type="match status" value="1"/>
</dbReference>
<dbReference type="Gene3D" id="3.40.50.150">
    <property type="entry name" value="Vaccinia Virus protein VP39"/>
    <property type="match status" value="1"/>
</dbReference>
<dbReference type="SMART" id="SM00388">
    <property type="entry name" value="HisKA"/>
    <property type="match status" value="1"/>
</dbReference>
<proteinExistence type="inferred from homology"/>
<dbReference type="PROSITE" id="PS50123">
    <property type="entry name" value="CHER"/>
    <property type="match status" value="1"/>
</dbReference>
<evidence type="ECO:0000256" key="10">
    <source>
        <dbReference type="SAM" id="Coils"/>
    </source>
</evidence>
<keyword evidence="8" id="KW-0145">Chemotaxis</keyword>
<name>A0A563VMJ4_9CYAN</name>
<dbReference type="SMART" id="SM00138">
    <property type="entry name" value="MeTrc"/>
    <property type="match status" value="1"/>
</dbReference>
<feature type="domain" description="PAS" evidence="13">
    <location>
        <begin position="879"/>
        <end position="952"/>
    </location>
</feature>
<feature type="domain" description="CheB-type methylesterase" evidence="15">
    <location>
        <begin position="25"/>
        <end position="212"/>
    </location>
</feature>
<feature type="coiled-coil region" evidence="10">
    <location>
        <begin position="656"/>
        <end position="725"/>
    </location>
</feature>
<dbReference type="GO" id="GO:0008984">
    <property type="term" value="F:protein-glutamate methylesterase activity"/>
    <property type="evidence" value="ECO:0007669"/>
    <property type="project" value="InterPro"/>
</dbReference>
<dbReference type="Pfam" id="PF03705">
    <property type="entry name" value="CheR_N"/>
    <property type="match status" value="1"/>
</dbReference>
<keyword evidence="6" id="KW-0418">Kinase</keyword>
<dbReference type="InterPro" id="IPR022642">
    <property type="entry name" value="CheR_C"/>
</dbReference>
<dbReference type="EMBL" id="CAACVJ010000058">
    <property type="protein sequence ID" value="VEP12505.1"/>
    <property type="molecule type" value="Genomic_DNA"/>
</dbReference>
<reference evidence="19 20" key="1">
    <citation type="submission" date="2019-01" db="EMBL/GenBank/DDBJ databases">
        <authorList>
            <person name="Brito A."/>
        </authorList>
    </citation>
    <scope>NUCLEOTIDE SEQUENCE [LARGE SCALE GENOMIC DNA]</scope>
    <source>
        <strain evidence="19">1</strain>
    </source>
</reference>
<dbReference type="InterPro" id="IPR000160">
    <property type="entry name" value="GGDEF_dom"/>
</dbReference>
<dbReference type="SMART" id="SM00065">
    <property type="entry name" value="GAF"/>
    <property type="match status" value="1"/>
</dbReference>
<sequence>MSDRPEHNFQESSQGSKAANNDLFVVGIGASAGGLSALEELFNNLSTASGAAFVVIQHLSPDFKSLMKELLERRTSMPVYRVTEGMELEPNSVYLIPPGQNLALEKNALRLEDRKKDKNKKHELNFPIDLFFTSLAKNYGEQSLGVILSGSGSDGTRGLKAINEAGGLALVQDPETAEFDGMPVSAIATGVVNQVLPPRELSQLIYQCVVAPVSFPKTESSTSNLINSANLSLIAKLLIDEEGLDFSQYKSSTISRRIHRRCLIHNSESIDQYIKLLSNSKVERQILCSDLLINVTHFFRDYPAWQNLENNILPQLIEQSKAEAELRFWITACSTGEEAYSLAILVHEALEDSDKNLRVKIFATDIDRTALEKASQGIYSPSIATDIGSERLQKYFIAKDNSYQVMRKIREMLIFSPHDLTKDAGFTRINLVTCRNVLIYMKSDLQYQVLRNLHFSLVSKGVLFLGEAETLGEFESEFEPLDKKWKFYQKRRDIRLPLPLRSTPRIGKSSLSQFSQIQNRVQFEPILEQCLNRLSNESDTIILLISRDNHLLHVSGNSSKIFKTPDGKVTTEVIKMVVLPLQLPLNTALHRAKQKRKSVLYKGIKLEDRGEMFNINLEVIPPQSDRKHGDFFLVKIKQEIAIAPLEIPEAENFELGSEASRRILELENELQQTRENLQALVEELETTNEEQQASNEELTASNEELQSTNEELHSVNEELHTVNIEYQSKISELTQLNDDVDNLLQSTEIGVIFLDSELKIRKFTPAITTAIALRPADLDRPLEDLYWKFECPNLFDLLYEVLTTKKSQELEVKLKQTESYLLMQIHLYQTESKDSEGLVISFIQIDEIKQAQQKLEREIVARKRSEEQLRINQEQLLITQQQVENIFSFLEDAVWSLDLPTRKLGYLNTSFERIYGRSKKEFYANSTLWLDVIYPQDKDMVEEAHRLIKQQEKLYIEYRIIHPDGSIRWVRDRSKVIYDDRGTPIRQDFIVSDITKQKQASIQAEETLKRSIDRFRNTFEQAAVGVAHLSPEGKFIKVNQRLCNILGYTNDALLSTTFQAITHPEDLKQDIEYVAQMLSGEISNYSMEKRYLKSDRSMVWANLTVSLVRDDLGQPDYFISVIEDITERKKTEIALEKSTIKLKQANQAKDNFIAHMSHELRTPLNSVIGFSQILKQDVSLDQKQLKSIDIVNQSGKHLLTLINDVLDLSKLTANKLELQYHELNLISFLHEITTIFQIRAHEKNLSFITQISPDLPTVISADETRLRQVLFNILSNAFKFTSTGTVILSVNCVAETSASKIETIRFQVEDTGRGIAEDNYDTVFTPFGQVDQSHNNSEGTGLGLSICQNILQLMGSQLHLESKVGQGSRFWFDLDRKEVFTCSLPNSREFDGQAGQTLVKPCKVLVVDDNADNRMLLVQYLQPLGFTIEEAENGQIGLAIALEFQPDVILVDLLMPVMDGKEMSDRIRQSLDLKVILETATQEIRTLLDCDFVGLTSLNQENVAIEAYSSREKIEIDPQKFISYDDLCPSQDVYQSYLKGQIEVMEKRNIQDHSEVTSLLNRQVRLIVPILIKDTNYTSGFFSPAEDTMFTHNILYGWVIVDQYSSFRVWQTAEISLLRDLTTQLAIGIKQGLLHKQLSQLALLDSLTQVYNRRSFDRQLKREWGKLKRIPAPLSLIMCDVDCFKIYNDTYGHQQGDRCLQQVAQAISSALKRPGDILARYGGEEFAIILPHTPQAGAAQVGELIRRAVKELKIPHHNSLVDSVVTVSLGIASTIPDSVDYPQLLIEAADLALYKAKERGRDCVAVYSESISRSKDRQELKIRWVKRLREALNNNLFSLYAQSITPLKGDDSRKCFEVLLRLTDRADKVILPGAFIDIAERNFLMIDIDTWVINNLFETLEKCDRNIWENHRFSINLSGASLSNESFLQFLKRRLTNCPLPANLFCFEITESVAVSDLKRIVEFINSLKKIGCSFALDDFGKGVSSLTYLKNLPVDYLKIDGSFIKELNINPASKIMVEAINHIAEGIGLKTVAEFVENENILNSVRDLNIDYAQGFHLSRPRALMDVIE</sequence>
<evidence type="ECO:0000256" key="7">
    <source>
        <dbReference type="ARBA" id="ARBA00074306"/>
    </source>
</evidence>
<dbReference type="Pfam" id="PF01339">
    <property type="entry name" value="CheB_methylest"/>
    <property type="match status" value="1"/>
</dbReference>
<feature type="domain" description="GGDEF" evidence="18">
    <location>
        <begin position="1672"/>
        <end position="1809"/>
    </location>
</feature>
<dbReference type="InterPro" id="IPR036890">
    <property type="entry name" value="HATPase_C_sf"/>
</dbReference>
<dbReference type="GO" id="GO:0005737">
    <property type="term" value="C:cytoplasm"/>
    <property type="evidence" value="ECO:0007669"/>
    <property type="project" value="InterPro"/>
</dbReference>
<dbReference type="InterPro" id="IPR013655">
    <property type="entry name" value="PAS_fold_3"/>
</dbReference>
<dbReference type="SMART" id="SM00052">
    <property type="entry name" value="EAL"/>
    <property type="match status" value="1"/>
</dbReference>
<feature type="domain" description="PAC" evidence="14">
    <location>
        <begin position="954"/>
        <end position="1006"/>
    </location>
</feature>
<dbReference type="CDD" id="cd00130">
    <property type="entry name" value="PAS"/>
    <property type="match status" value="2"/>
</dbReference>
<dbReference type="Gene3D" id="1.10.287.130">
    <property type="match status" value="1"/>
</dbReference>
<dbReference type="Proteomes" id="UP000320055">
    <property type="component" value="Unassembled WGS sequence"/>
</dbReference>
<dbReference type="PROSITE" id="PS50883">
    <property type="entry name" value="EAL"/>
    <property type="match status" value="1"/>
</dbReference>
<dbReference type="EC" id="2.7.13.3" evidence="3"/>
<dbReference type="Gene3D" id="3.40.50.180">
    <property type="entry name" value="Methylesterase CheB, C-terminal domain"/>
    <property type="match status" value="1"/>
</dbReference>
<evidence type="ECO:0000259" key="17">
    <source>
        <dbReference type="PROSITE" id="PS50883"/>
    </source>
</evidence>
<dbReference type="Pfam" id="PF00512">
    <property type="entry name" value="HisKA"/>
    <property type="match status" value="1"/>
</dbReference>
<dbReference type="Gene3D" id="3.20.20.450">
    <property type="entry name" value="EAL domain"/>
    <property type="match status" value="1"/>
</dbReference>
<dbReference type="Gene3D" id="3.30.565.10">
    <property type="entry name" value="Histidine kinase-like ATPase, C-terminal domain"/>
    <property type="match status" value="1"/>
</dbReference>
<dbReference type="SMART" id="SM00267">
    <property type="entry name" value="GGDEF"/>
    <property type="match status" value="1"/>
</dbReference>
<dbReference type="InterPro" id="IPR001633">
    <property type="entry name" value="EAL_dom"/>
</dbReference>
<dbReference type="InterPro" id="IPR035965">
    <property type="entry name" value="PAS-like_dom_sf"/>
</dbReference>
<dbReference type="PRINTS" id="PR00996">
    <property type="entry name" value="CHERMTFRASE"/>
</dbReference>
<feature type="domain" description="Response regulatory" evidence="12">
    <location>
        <begin position="1403"/>
        <end position="1510"/>
    </location>
</feature>
<evidence type="ECO:0000259" key="13">
    <source>
        <dbReference type="PROSITE" id="PS50112"/>
    </source>
</evidence>
<dbReference type="GO" id="GO:0006935">
    <property type="term" value="P:chemotaxis"/>
    <property type="evidence" value="ECO:0007669"/>
    <property type="project" value="UniProtKB-UniRule"/>
</dbReference>
<dbReference type="SMART" id="SM00086">
    <property type="entry name" value="PAC"/>
    <property type="match status" value="2"/>
</dbReference>
<protein>
    <recommendedName>
        <fullName evidence="7">Circadian input-output histidine kinase CikA</fullName>
        <ecNumber evidence="3">2.7.13.3</ecNumber>
    </recommendedName>
</protein>
<dbReference type="NCBIfam" id="TIGR00254">
    <property type="entry name" value="GGDEF"/>
    <property type="match status" value="1"/>
</dbReference>
<dbReference type="InterPro" id="IPR052155">
    <property type="entry name" value="Biofilm_reg_signaling"/>
</dbReference>
<dbReference type="NCBIfam" id="TIGR00229">
    <property type="entry name" value="sensory_box"/>
    <property type="match status" value="2"/>
</dbReference>
<feature type="active site" evidence="8">
    <location>
        <position position="154"/>
    </location>
</feature>
<dbReference type="InterPro" id="IPR011006">
    <property type="entry name" value="CheY-like_superfamily"/>
</dbReference>
<dbReference type="Gene3D" id="3.30.70.270">
    <property type="match status" value="1"/>
</dbReference>
<dbReference type="Pfam" id="PF08447">
    <property type="entry name" value="PAS_3"/>
    <property type="match status" value="2"/>
</dbReference>
<dbReference type="SUPFAM" id="SSF55781">
    <property type="entry name" value="GAF domain-like"/>
    <property type="match status" value="1"/>
</dbReference>
<dbReference type="InterPro" id="IPR003661">
    <property type="entry name" value="HisK_dim/P_dom"/>
</dbReference>
<feature type="active site" evidence="8">
    <location>
        <position position="58"/>
    </location>
</feature>
<comment type="similarity">
    <text evidence="2">In the N-terminal section; belongs to the phytochrome family.</text>
</comment>
<dbReference type="InterPro" id="IPR003018">
    <property type="entry name" value="GAF"/>
</dbReference>
<evidence type="ECO:0000256" key="9">
    <source>
        <dbReference type="PROSITE-ProRule" id="PRU00169"/>
    </source>
</evidence>
<dbReference type="SUPFAM" id="SSF55073">
    <property type="entry name" value="Nucleotide cyclase"/>
    <property type="match status" value="1"/>
</dbReference>
<keyword evidence="5" id="KW-0808">Transferase</keyword>
<dbReference type="FunFam" id="3.30.70.270:FF:000001">
    <property type="entry name" value="Diguanylate cyclase domain protein"/>
    <property type="match status" value="1"/>
</dbReference>
<evidence type="ECO:0000259" key="16">
    <source>
        <dbReference type="PROSITE" id="PS50123"/>
    </source>
</evidence>
<dbReference type="SUPFAM" id="SSF55874">
    <property type="entry name" value="ATPase domain of HSP90 chaperone/DNA topoisomerase II/histidine kinase"/>
    <property type="match status" value="1"/>
</dbReference>
<dbReference type="InterPro" id="IPR035919">
    <property type="entry name" value="EAL_sf"/>
</dbReference>
<dbReference type="FunFam" id="3.30.565.10:FF:000010">
    <property type="entry name" value="Sensor histidine kinase RcsC"/>
    <property type="match status" value="1"/>
</dbReference>
<evidence type="ECO:0000256" key="4">
    <source>
        <dbReference type="ARBA" id="ARBA00022553"/>
    </source>
</evidence>
<feature type="domain" description="CheR-type methyltransferase" evidence="16">
    <location>
        <begin position="219"/>
        <end position="491"/>
    </location>
</feature>
<evidence type="ECO:0000256" key="1">
    <source>
        <dbReference type="ARBA" id="ARBA00000085"/>
    </source>
</evidence>
<evidence type="ECO:0000256" key="3">
    <source>
        <dbReference type="ARBA" id="ARBA00012438"/>
    </source>
</evidence>
<feature type="domain" description="Histidine kinase" evidence="11">
    <location>
        <begin position="1155"/>
        <end position="1378"/>
    </location>
</feature>
<dbReference type="SUPFAM" id="SSF52172">
    <property type="entry name" value="CheY-like"/>
    <property type="match status" value="1"/>
</dbReference>
<dbReference type="InterPro" id="IPR035909">
    <property type="entry name" value="CheB_C"/>
</dbReference>